<organism evidence="2 3">
    <name type="scientific">Austropuccinia psidii MF-1</name>
    <dbReference type="NCBI Taxonomy" id="1389203"/>
    <lineage>
        <taxon>Eukaryota</taxon>
        <taxon>Fungi</taxon>
        <taxon>Dikarya</taxon>
        <taxon>Basidiomycota</taxon>
        <taxon>Pucciniomycotina</taxon>
        <taxon>Pucciniomycetes</taxon>
        <taxon>Pucciniales</taxon>
        <taxon>Sphaerophragmiaceae</taxon>
        <taxon>Austropuccinia</taxon>
    </lineage>
</organism>
<evidence type="ECO:0000256" key="1">
    <source>
        <dbReference type="SAM" id="SignalP"/>
    </source>
</evidence>
<feature type="chain" id="PRO_5040446686" evidence="1">
    <location>
        <begin position="20"/>
        <end position="152"/>
    </location>
</feature>
<dbReference type="AlphaFoldDB" id="A0A9Q3C2Q9"/>
<evidence type="ECO:0000313" key="3">
    <source>
        <dbReference type="Proteomes" id="UP000765509"/>
    </source>
</evidence>
<sequence>MLKYLFLIASFSFTLILSAVQFTDQTCTLRFAKVPGDRSGTVCYCQNSQSKWFICAEKTCHTTNGLDSNNLYFRDCRSNGKDSSTRFFVWPTDFQTIPDQNFITVFKGKYSPTFEGKRTEFANQQYFGCNWNASALHNAVRLKCQNCAPRLH</sequence>
<gene>
    <name evidence="2" type="ORF">O181_015777</name>
</gene>
<proteinExistence type="predicted"/>
<name>A0A9Q3C2Q9_9BASI</name>
<protein>
    <submittedName>
        <fullName evidence="2">Uncharacterized protein</fullName>
    </submittedName>
</protein>
<accession>A0A9Q3C2Q9</accession>
<feature type="signal peptide" evidence="1">
    <location>
        <begin position="1"/>
        <end position="19"/>
    </location>
</feature>
<dbReference type="EMBL" id="AVOT02004330">
    <property type="protein sequence ID" value="MBW0476062.1"/>
    <property type="molecule type" value="Genomic_DNA"/>
</dbReference>
<reference evidence="2" key="1">
    <citation type="submission" date="2021-03" db="EMBL/GenBank/DDBJ databases">
        <title>Draft genome sequence of rust myrtle Austropuccinia psidii MF-1, a brazilian biotype.</title>
        <authorList>
            <person name="Quecine M.C."/>
            <person name="Pachon D.M.R."/>
            <person name="Bonatelli M.L."/>
            <person name="Correr F.H."/>
            <person name="Franceschini L.M."/>
            <person name="Leite T.F."/>
            <person name="Margarido G.R.A."/>
            <person name="Almeida C.A."/>
            <person name="Ferrarezi J.A."/>
            <person name="Labate C.A."/>
        </authorList>
    </citation>
    <scope>NUCLEOTIDE SEQUENCE</scope>
    <source>
        <strain evidence="2">MF-1</strain>
    </source>
</reference>
<dbReference type="Proteomes" id="UP000765509">
    <property type="component" value="Unassembled WGS sequence"/>
</dbReference>
<evidence type="ECO:0000313" key="2">
    <source>
        <dbReference type="EMBL" id="MBW0476062.1"/>
    </source>
</evidence>
<comment type="caution">
    <text evidence="2">The sequence shown here is derived from an EMBL/GenBank/DDBJ whole genome shotgun (WGS) entry which is preliminary data.</text>
</comment>
<keyword evidence="3" id="KW-1185">Reference proteome</keyword>
<keyword evidence="1" id="KW-0732">Signal</keyword>